<name>A0AAW2XCS2_9LAMI</name>
<comment type="caution">
    <text evidence="1">The sequence shown here is derived from an EMBL/GenBank/DDBJ whole genome shotgun (WGS) entry which is preliminary data.</text>
</comment>
<gene>
    <name evidence="1" type="ORF">Slati_1169600</name>
</gene>
<reference evidence="1" key="2">
    <citation type="journal article" date="2024" name="Plant">
        <title>Genomic evolution and insights into agronomic trait innovations of Sesamum species.</title>
        <authorList>
            <person name="Miao H."/>
            <person name="Wang L."/>
            <person name="Qu L."/>
            <person name="Liu H."/>
            <person name="Sun Y."/>
            <person name="Le M."/>
            <person name="Wang Q."/>
            <person name="Wei S."/>
            <person name="Zheng Y."/>
            <person name="Lin W."/>
            <person name="Duan Y."/>
            <person name="Cao H."/>
            <person name="Xiong S."/>
            <person name="Wang X."/>
            <person name="Wei L."/>
            <person name="Li C."/>
            <person name="Ma Q."/>
            <person name="Ju M."/>
            <person name="Zhao R."/>
            <person name="Li G."/>
            <person name="Mu C."/>
            <person name="Tian Q."/>
            <person name="Mei H."/>
            <person name="Zhang T."/>
            <person name="Gao T."/>
            <person name="Zhang H."/>
        </authorList>
    </citation>
    <scope>NUCLEOTIDE SEQUENCE</scope>
    <source>
        <strain evidence="1">KEN1</strain>
    </source>
</reference>
<evidence type="ECO:0000313" key="1">
    <source>
        <dbReference type="EMBL" id="KAL0451915.1"/>
    </source>
</evidence>
<proteinExistence type="predicted"/>
<sequence length="70" mass="7337">MALELGFPSPGAFAVRGATIGALVIAINCTRTAEAIMYCIVSDSPEDNFLEKMSDEVLLCRGSTRGSVGL</sequence>
<reference evidence="1" key="1">
    <citation type="submission" date="2020-06" db="EMBL/GenBank/DDBJ databases">
        <authorList>
            <person name="Li T."/>
            <person name="Hu X."/>
            <person name="Zhang T."/>
            <person name="Song X."/>
            <person name="Zhang H."/>
            <person name="Dai N."/>
            <person name="Sheng W."/>
            <person name="Hou X."/>
            <person name="Wei L."/>
        </authorList>
    </citation>
    <scope>NUCLEOTIDE SEQUENCE</scope>
    <source>
        <strain evidence="1">KEN1</strain>
        <tissue evidence="1">Leaf</tissue>
    </source>
</reference>
<accession>A0AAW2XCS2</accession>
<organism evidence="1">
    <name type="scientific">Sesamum latifolium</name>
    <dbReference type="NCBI Taxonomy" id="2727402"/>
    <lineage>
        <taxon>Eukaryota</taxon>
        <taxon>Viridiplantae</taxon>
        <taxon>Streptophyta</taxon>
        <taxon>Embryophyta</taxon>
        <taxon>Tracheophyta</taxon>
        <taxon>Spermatophyta</taxon>
        <taxon>Magnoliopsida</taxon>
        <taxon>eudicotyledons</taxon>
        <taxon>Gunneridae</taxon>
        <taxon>Pentapetalae</taxon>
        <taxon>asterids</taxon>
        <taxon>lamiids</taxon>
        <taxon>Lamiales</taxon>
        <taxon>Pedaliaceae</taxon>
        <taxon>Sesamum</taxon>
    </lineage>
</organism>
<dbReference type="AlphaFoldDB" id="A0AAW2XCS2"/>
<dbReference type="EMBL" id="JACGWN010000004">
    <property type="protein sequence ID" value="KAL0451915.1"/>
    <property type="molecule type" value="Genomic_DNA"/>
</dbReference>
<protein>
    <submittedName>
        <fullName evidence="1">Uncharacterized protein</fullName>
    </submittedName>
</protein>